<dbReference type="PANTHER" id="PTHR47683">
    <property type="entry name" value="PSEUDOURIDINE SYNTHASE FAMILY PROTEIN-RELATED"/>
    <property type="match status" value="1"/>
</dbReference>
<keyword evidence="3" id="KW-0694">RNA-binding</keyword>
<evidence type="ECO:0000256" key="4">
    <source>
        <dbReference type="RuleBase" id="RU003887"/>
    </source>
</evidence>
<dbReference type="InterPro" id="IPR002942">
    <property type="entry name" value="S4_RNA-bd"/>
</dbReference>
<dbReference type="Gene3D" id="3.30.70.580">
    <property type="entry name" value="Pseudouridine synthase I, catalytic domain, N-terminal subdomain"/>
    <property type="match status" value="1"/>
</dbReference>
<dbReference type="PROSITE" id="PS01149">
    <property type="entry name" value="PSI_RSU"/>
    <property type="match status" value="1"/>
</dbReference>
<proteinExistence type="inferred from homology"/>
<gene>
    <name evidence="7" type="ORF">GF359_07790</name>
</gene>
<dbReference type="Gene3D" id="3.10.290.10">
    <property type="entry name" value="RNA-binding S4 domain"/>
    <property type="match status" value="1"/>
</dbReference>
<comment type="similarity">
    <text evidence="1 4">Belongs to the pseudouridine synthase RsuA family.</text>
</comment>
<dbReference type="InterPro" id="IPR018496">
    <property type="entry name" value="PsdUridine_synth_RsuA/RluB_CS"/>
</dbReference>
<dbReference type="AlphaFoldDB" id="A0A9D5KA67"/>
<dbReference type="InterPro" id="IPR036986">
    <property type="entry name" value="S4_RNA-bd_sf"/>
</dbReference>
<feature type="domain" description="RNA-binding S4" evidence="6">
    <location>
        <begin position="7"/>
        <end position="64"/>
    </location>
</feature>
<dbReference type="EMBL" id="WJKJ01000257">
    <property type="protein sequence ID" value="MBD3365102.1"/>
    <property type="molecule type" value="Genomic_DNA"/>
</dbReference>
<evidence type="ECO:0000256" key="1">
    <source>
        <dbReference type="ARBA" id="ARBA00008348"/>
    </source>
</evidence>
<feature type="compositionally biased region" description="Basic residues" evidence="5">
    <location>
        <begin position="265"/>
        <end position="302"/>
    </location>
</feature>
<dbReference type="CDD" id="cd00165">
    <property type="entry name" value="S4"/>
    <property type="match status" value="1"/>
</dbReference>
<name>A0A9D5KA67_UNCW3</name>
<dbReference type="InterPro" id="IPR020094">
    <property type="entry name" value="TruA/RsuA/RluB/E/F_N"/>
</dbReference>
<dbReference type="InterPro" id="IPR006145">
    <property type="entry name" value="PsdUridine_synth_RsuA/RluA"/>
</dbReference>
<evidence type="ECO:0000256" key="3">
    <source>
        <dbReference type="PROSITE-ProRule" id="PRU00182"/>
    </source>
</evidence>
<sequence>MADLKPPRIQKFLAVWGIGSRRMIESWMRQGRILLNGKQAKLGAILRENDEVVVLGSRGNRLYRATLRGVYDVENQRWLKPGFEYWIVNKPRGVLTSTRDPHHKRMVTHLVPSSNRLFPVGRLDKDSEGLLLLTSDGKLCHKLTHPRFGVKKRYHVTLDWPPQEATIDAIQKGGVALEDGETLPAEVKKIGSRRLQIVMQEGRKREIRRLFAYFGHRVVTLTRVSFGPLVLGNMPPGSARQLTEKELKLLKQAVEGPHNRVEKRVHARDKRRPGSARPGHRIGRLSRRSSARRSNRRGSRSK</sequence>
<dbReference type="Pfam" id="PF01479">
    <property type="entry name" value="S4"/>
    <property type="match status" value="1"/>
</dbReference>
<dbReference type="Proteomes" id="UP000630660">
    <property type="component" value="Unassembled WGS sequence"/>
</dbReference>
<dbReference type="InterPro" id="IPR020103">
    <property type="entry name" value="PsdUridine_synth_cat_dom_sf"/>
</dbReference>
<dbReference type="EC" id="5.4.99.-" evidence="4"/>
<dbReference type="InterPro" id="IPR042092">
    <property type="entry name" value="PsdUridine_s_RsuA/RluB/E/F_cat"/>
</dbReference>
<comment type="caution">
    <text evidence="7">The sequence shown here is derived from an EMBL/GenBank/DDBJ whole genome shotgun (WGS) entry which is preliminary data.</text>
</comment>
<protein>
    <recommendedName>
        <fullName evidence="4">Pseudouridine synthase</fullName>
        <ecNumber evidence="4">5.4.99.-</ecNumber>
    </recommendedName>
</protein>
<evidence type="ECO:0000259" key="6">
    <source>
        <dbReference type="SMART" id="SM00363"/>
    </source>
</evidence>
<reference evidence="7" key="1">
    <citation type="submission" date="2019-11" db="EMBL/GenBank/DDBJ databases">
        <title>Microbial mats filling the niche in hypersaline microbial mats.</title>
        <authorList>
            <person name="Wong H.L."/>
            <person name="Macleod F.I."/>
            <person name="White R.A. III"/>
            <person name="Burns B.P."/>
        </authorList>
    </citation>
    <scope>NUCLEOTIDE SEQUENCE</scope>
    <source>
        <strain evidence="7">Bin_327</strain>
    </source>
</reference>
<evidence type="ECO:0000256" key="5">
    <source>
        <dbReference type="SAM" id="MobiDB-lite"/>
    </source>
</evidence>
<accession>A0A9D5KA67</accession>
<dbReference type="SUPFAM" id="SSF55174">
    <property type="entry name" value="Alpha-L RNA-binding motif"/>
    <property type="match status" value="1"/>
</dbReference>
<dbReference type="SUPFAM" id="SSF55120">
    <property type="entry name" value="Pseudouridine synthase"/>
    <property type="match status" value="1"/>
</dbReference>
<feature type="region of interest" description="Disordered" evidence="5">
    <location>
        <begin position="256"/>
        <end position="302"/>
    </location>
</feature>
<dbReference type="SMART" id="SM00363">
    <property type="entry name" value="S4"/>
    <property type="match status" value="1"/>
</dbReference>
<dbReference type="GO" id="GO:0120159">
    <property type="term" value="F:rRNA pseudouridine synthase activity"/>
    <property type="evidence" value="ECO:0007669"/>
    <property type="project" value="UniProtKB-ARBA"/>
</dbReference>
<dbReference type="NCBIfam" id="TIGR00093">
    <property type="entry name" value="pseudouridine synthase"/>
    <property type="match status" value="1"/>
</dbReference>
<organism evidence="7 8">
    <name type="scientific">candidate division WOR-3 bacterium</name>
    <dbReference type="NCBI Taxonomy" id="2052148"/>
    <lineage>
        <taxon>Bacteria</taxon>
        <taxon>Bacteria division WOR-3</taxon>
    </lineage>
</organism>
<dbReference type="PANTHER" id="PTHR47683:SF2">
    <property type="entry name" value="RNA-BINDING S4 DOMAIN-CONTAINING PROTEIN"/>
    <property type="match status" value="1"/>
</dbReference>
<evidence type="ECO:0000313" key="8">
    <source>
        <dbReference type="Proteomes" id="UP000630660"/>
    </source>
</evidence>
<dbReference type="PROSITE" id="PS50889">
    <property type="entry name" value="S4"/>
    <property type="match status" value="1"/>
</dbReference>
<dbReference type="Gene3D" id="3.30.70.1560">
    <property type="entry name" value="Alpha-L RNA-binding motif"/>
    <property type="match status" value="1"/>
</dbReference>
<dbReference type="InterPro" id="IPR050343">
    <property type="entry name" value="RsuA_PseudoU_synthase"/>
</dbReference>
<evidence type="ECO:0000256" key="2">
    <source>
        <dbReference type="ARBA" id="ARBA00023235"/>
    </source>
</evidence>
<dbReference type="InterPro" id="IPR000748">
    <property type="entry name" value="PsdUridine_synth_RsuA/RluB/E/F"/>
</dbReference>
<keyword evidence="2 4" id="KW-0413">Isomerase</keyword>
<dbReference type="GO" id="GO:0000455">
    <property type="term" value="P:enzyme-directed rRNA pseudouridine synthesis"/>
    <property type="evidence" value="ECO:0007669"/>
    <property type="project" value="UniProtKB-ARBA"/>
</dbReference>
<dbReference type="Pfam" id="PF00849">
    <property type="entry name" value="PseudoU_synth_2"/>
    <property type="match status" value="1"/>
</dbReference>
<dbReference type="GO" id="GO:0003723">
    <property type="term" value="F:RNA binding"/>
    <property type="evidence" value="ECO:0007669"/>
    <property type="project" value="UniProtKB-KW"/>
</dbReference>
<evidence type="ECO:0000313" key="7">
    <source>
        <dbReference type="EMBL" id="MBD3365102.1"/>
    </source>
</evidence>